<evidence type="ECO:0000256" key="1">
    <source>
        <dbReference type="SAM" id="MobiDB-lite"/>
    </source>
</evidence>
<feature type="compositionally biased region" description="Pro residues" evidence="1">
    <location>
        <begin position="241"/>
        <end position="250"/>
    </location>
</feature>
<accession>A0AAN7HEB0</accession>
<feature type="compositionally biased region" description="Basic residues" evidence="1">
    <location>
        <begin position="166"/>
        <end position="175"/>
    </location>
</feature>
<feature type="compositionally biased region" description="Polar residues" evidence="1">
    <location>
        <begin position="255"/>
        <end position="265"/>
    </location>
</feature>
<feature type="region of interest" description="Disordered" evidence="1">
    <location>
        <begin position="102"/>
        <end position="211"/>
    </location>
</feature>
<feature type="region of interest" description="Disordered" evidence="1">
    <location>
        <begin position="231"/>
        <end position="313"/>
    </location>
</feature>
<feature type="compositionally biased region" description="Acidic residues" evidence="1">
    <location>
        <begin position="127"/>
        <end position="137"/>
    </location>
</feature>
<reference evidence="2" key="2">
    <citation type="submission" date="2023-05" db="EMBL/GenBank/DDBJ databases">
        <authorList>
            <consortium name="Lawrence Berkeley National Laboratory"/>
            <person name="Steindorff A."/>
            <person name="Hensen N."/>
            <person name="Bonometti L."/>
            <person name="Westerberg I."/>
            <person name="Brannstrom I.O."/>
            <person name="Guillou S."/>
            <person name="Cros-Aarteil S."/>
            <person name="Calhoun S."/>
            <person name="Haridas S."/>
            <person name="Kuo A."/>
            <person name="Mondo S."/>
            <person name="Pangilinan J."/>
            <person name="Riley R."/>
            <person name="Labutti K."/>
            <person name="Andreopoulos B."/>
            <person name="Lipzen A."/>
            <person name="Chen C."/>
            <person name="Yanf M."/>
            <person name="Daum C."/>
            <person name="Ng V."/>
            <person name="Clum A."/>
            <person name="Ohm R."/>
            <person name="Martin F."/>
            <person name="Silar P."/>
            <person name="Natvig D."/>
            <person name="Lalanne C."/>
            <person name="Gautier V."/>
            <person name="Ament-Velasquez S.L."/>
            <person name="Kruys A."/>
            <person name="Hutchinson M.I."/>
            <person name="Powell A.J."/>
            <person name="Barry K."/>
            <person name="Miller A.N."/>
            <person name="Grigoriev I.V."/>
            <person name="Debuchy R."/>
            <person name="Gladieux P."/>
            <person name="Thoren M.H."/>
            <person name="Johannesson H."/>
        </authorList>
    </citation>
    <scope>NUCLEOTIDE SEQUENCE</scope>
    <source>
        <strain evidence="2">CBS 532.94</strain>
    </source>
</reference>
<reference evidence="2" key="1">
    <citation type="journal article" date="2023" name="Mol. Phylogenet. Evol.">
        <title>Genome-scale phylogeny and comparative genomics of the fungal order Sordariales.</title>
        <authorList>
            <person name="Hensen N."/>
            <person name="Bonometti L."/>
            <person name="Westerberg I."/>
            <person name="Brannstrom I.O."/>
            <person name="Guillou S."/>
            <person name="Cros-Aarteil S."/>
            <person name="Calhoun S."/>
            <person name="Haridas S."/>
            <person name="Kuo A."/>
            <person name="Mondo S."/>
            <person name="Pangilinan J."/>
            <person name="Riley R."/>
            <person name="LaButti K."/>
            <person name="Andreopoulos B."/>
            <person name="Lipzen A."/>
            <person name="Chen C."/>
            <person name="Yan M."/>
            <person name="Daum C."/>
            <person name="Ng V."/>
            <person name="Clum A."/>
            <person name="Steindorff A."/>
            <person name="Ohm R.A."/>
            <person name="Martin F."/>
            <person name="Silar P."/>
            <person name="Natvig D.O."/>
            <person name="Lalanne C."/>
            <person name="Gautier V."/>
            <person name="Ament-Velasquez S.L."/>
            <person name="Kruys A."/>
            <person name="Hutchinson M.I."/>
            <person name="Powell A.J."/>
            <person name="Barry K."/>
            <person name="Miller A.N."/>
            <person name="Grigoriev I.V."/>
            <person name="Debuchy R."/>
            <person name="Gladieux P."/>
            <person name="Hiltunen Thoren M."/>
            <person name="Johannesson H."/>
        </authorList>
    </citation>
    <scope>NUCLEOTIDE SEQUENCE</scope>
    <source>
        <strain evidence="2">CBS 532.94</strain>
    </source>
</reference>
<evidence type="ECO:0000313" key="2">
    <source>
        <dbReference type="EMBL" id="KAK4238580.1"/>
    </source>
</evidence>
<keyword evidence="3" id="KW-1185">Reference proteome</keyword>
<name>A0AAN7HEB0_9PEZI</name>
<evidence type="ECO:0000313" key="3">
    <source>
        <dbReference type="Proteomes" id="UP001303760"/>
    </source>
</evidence>
<organism evidence="2 3">
    <name type="scientific">Achaetomium macrosporum</name>
    <dbReference type="NCBI Taxonomy" id="79813"/>
    <lineage>
        <taxon>Eukaryota</taxon>
        <taxon>Fungi</taxon>
        <taxon>Dikarya</taxon>
        <taxon>Ascomycota</taxon>
        <taxon>Pezizomycotina</taxon>
        <taxon>Sordariomycetes</taxon>
        <taxon>Sordariomycetidae</taxon>
        <taxon>Sordariales</taxon>
        <taxon>Chaetomiaceae</taxon>
        <taxon>Achaetomium</taxon>
    </lineage>
</organism>
<feature type="region of interest" description="Disordered" evidence="1">
    <location>
        <begin position="449"/>
        <end position="513"/>
    </location>
</feature>
<proteinExistence type="predicted"/>
<feature type="compositionally biased region" description="Low complexity" evidence="1">
    <location>
        <begin position="176"/>
        <end position="194"/>
    </location>
</feature>
<feature type="compositionally biased region" description="Low complexity" evidence="1">
    <location>
        <begin position="117"/>
        <end position="126"/>
    </location>
</feature>
<comment type="caution">
    <text evidence="2">The sequence shown here is derived from an EMBL/GenBank/DDBJ whole genome shotgun (WGS) entry which is preliminary data.</text>
</comment>
<feature type="compositionally biased region" description="Basic residues" evidence="1">
    <location>
        <begin position="145"/>
        <end position="156"/>
    </location>
</feature>
<protein>
    <submittedName>
        <fullName evidence="2">Uncharacterized protein</fullName>
    </submittedName>
</protein>
<dbReference type="AlphaFoldDB" id="A0AAN7HEB0"/>
<gene>
    <name evidence="2" type="ORF">C8A03DRAFT_33392</name>
</gene>
<dbReference type="Proteomes" id="UP001303760">
    <property type="component" value="Unassembled WGS sequence"/>
</dbReference>
<sequence length="513" mass="54211">MAPGVSRVPVDRLRAQILENCAFFSEPQARFWLIVSKEPLDDCLKAIVVRAVDGNREAVLSEKAPCYLDALQALFVKSAEAVQNYIATNGFAFVSSIGKQTPVHTGSHDSSDESDTDSSSTVTLSESECESLSDDETVSVSSVGRLKKRSKRKAGKPAKTTSSAKPKSRQPRSRARSPSVSAGRSRSRSSSSSSSDEELHYGPPTLPSPHVLPKRASLLVLPRPFPKPSWPPTALSAAAGHPPPPPPPPQAVSAGGNQTSGSGTTPACPPPPPFITLNPPVATRTSEPIPCPPHPAGRHINIDPPPSTGTGQAGNVVHHPTNICPLRDVILEIHWRGHGVHRVLHRMSQITLTGIRDAALADVRRQPSTWNVPGVDSPHHLRSVLQGLRATAKAMVVDGMEYGLTRWAGDDLTRLIGALCTTHNSPASGGGLPKLAKFEVEVWSDDGGTFGHGRTVTTFPTTPSPLRKMGSPTAEPNPPPAPLAVNGPGVFAPGSMHPPPPGGLTDWYGSSRG</sequence>
<dbReference type="EMBL" id="MU860090">
    <property type="protein sequence ID" value="KAK4238580.1"/>
    <property type="molecule type" value="Genomic_DNA"/>
</dbReference>